<protein>
    <recommendedName>
        <fullName evidence="4">Antitoxin</fullName>
    </recommendedName>
</protein>
<comment type="similarity">
    <text evidence="1">Belongs to the phD/YefM antitoxin family.</text>
</comment>
<dbReference type="SUPFAM" id="SSF143120">
    <property type="entry name" value="YefM-like"/>
    <property type="match status" value="1"/>
</dbReference>
<evidence type="ECO:0000313" key="3">
    <source>
        <dbReference type="Proteomes" id="UP000618591"/>
    </source>
</evidence>
<sequence>MGIMTVRELNANVSQAIARVEKGETLDISKHGKIVAEMRPKRPVRDAAWHDRYDRMLALMEKGADLGGGPLTMEDRYGDARL</sequence>
<dbReference type="InterPro" id="IPR036165">
    <property type="entry name" value="YefM-like_sf"/>
</dbReference>
<dbReference type="Proteomes" id="UP000618591">
    <property type="component" value="Unassembled WGS sequence"/>
</dbReference>
<evidence type="ECO:0000256" key="1">
    <source>
        <dbReference type="ARBA" id="ARBA00009981"/>
    </source>
</evidence>
<keyword evidence="3" id="KW-1185">Reference proteome</keyword>
<dbReference type="EMBL" id="BMDW01000015">
    <property type="protein sequence ID" value="GGA53792.1"/>
    <property type="molecule type" value="Genomic_DNA"/>
</dbReference>
<organism evidence="2 3">
    <name type="scientific">Sphingomonas psychrolutea</name>
    <dbReference type="NCBI Taxonomy" id="1259676"/>
    <lineage>
        <taxon>Bacteria</taxon>
        <taxon>Pseudomonadati</taxon>
        <taxon>Pseudomonadota</taxon>
        <taxon>Alphaproteobacteria</taxon>
        <taxon>Sphingomonadales</taxon>
        <taxon>Sphingomonadaceae</taxon>
        <taxon>Sphingomonas</taxon>
    </lineage>
</organism>
<proteinExistence type="inferred from homology"/>
<gene>
    <name evidence="2" type="ORF">GCM10011395_25270</name>
</gene>
<comment type="caution">
    <text evidence="2">The sequence shown here is derived from an EMBL/GenBank/DDBJ whole genome shotgun (WGS) entry which is preliminary data.</text>
</comment>
<name>A0ABQ1H0I9_9SPHN</name>
<accession>A0ABQ1H0I9</accession>
<evidence type="ECO:0000313" key="2">
    <source>
        <dbReference type="EMBL" id="GGA53792.1"/>
    </source>
</evidence>
<evidence type="ECO:0008006" key="4">
    <source>
        <dbReference type="Google" id="ProtNLM"/>
    </source>
</evidence>
<reference evidence="3" key="1">
    <citation type="journal article" date="2019" name="Int. J. Syst. Evol. Microbiol.">
        <title>The Global Catalogue of Microorganisms (GCM) 10K type strain sequencing project: providing services to taxonomists for standard genome sequencing and annotation.</title>
        <authorList>
            <consortium name="The Broad Institute Genomics Platform"/>
            <consortium name="The Broad Institute Genome Sequencing Center for Infectious Disease"/>
            <person name="Wu L."/>
            <person name="Ma J."/>
        </authorList>
    </citation>
    <scope>NUCLEOTIDE SEQUENCE [LARGE SCALE GENOMIC DNA]</scope>
    <source>
        <strain evidence="3">CGMCC 1.10106</strain>
    </source>
</reference>